<dbReference type="PANTHER" id="PTHR43840:SF15">
    <property type="entry name" value="MITOCHONDRIAL METAL TRANSPORTER 1-RELATED"/>
    <property type="match status" value="1"/>
</dbReference>
<feature type="transmembrane region" description="Helical" evidence="7">
    <location>
        <begin position="119"/>
        <end position="138"/>
    </location>
</feature>
<evidence type="ECO:0000313" key="12">
    <source>
        <dbReference type="Proteomes" id="UP000066376"/>
    </source>
</evidence>
<dbReference type="EMBL" id="FOTL01000025">
    <property type="protein sequence ID" value="SFL65176.1"/>
    <property type="molecule type" value="Genomic_DNA"/>
</dbReference>
<dbReference type="InterPro" id="IPR027469">
    <property type="entry name" value="Cation_efflux_TMD_sf"/>
</dbReference>
<dbReference type="GeneID" id="28488716"/>
<dbReference type="SUPFAM" id="SSF161111">
    <property type="entry name" value="Cation efflux protein transmembrane domain-like"/>
    <property type="match status" value="1"/>
</dbReference>
<dbReference type="GO" id="GO:0016020">
    <property type="term" value="C:membrane"/>
    <property type="evidence" value="ECO:0007669"/>
    <property type="project" value="UniProtKB-SubCell"/>
</dbReference>
<reference evidence="12" key="2">
    <citation type="submission" date="2016-02" db="EMBL/GenBank/DDBJ databases">
        <title>The draft genome sequence of the rumen methanogen Methanobrevibacter olleyae YLM1.</title>
        <authorList>
            <consortium name="New Zealand Agricultural Greenhouse Gas Research Centre/Pastoral Greenhouse Gas Research Consortium"/>
            <person name="Kelly W.J."/>
            <person name="Li D."/>
            <person name="Lambie S.C."/>
            <person name="Attwood G.T."/>
            <person name="Altermann E."/>
            <person name="Leahy S.C."/>
        </authorList>
    </citation>
    <scope>NUCLEOTIDE SEQUENCE [LARGE SCALE GENOMIC DNA]</scope>
    <source>
        <strain evidence="12">YLM1</strain>
    </source>
</reference>
<dbReference type="Pfam" id="PF01545">
    <property type="entry name" value="Cation_efflux"/>
    <property type="match status" value="1"/>
</dbReference>
<dbReference type="SUPFAM" id="SSF160240">
    <property type="entry name" value="Cation efflux protein cytoplasmic domain-like"/>
    <property type="match status" value="1"/>
</dbReference>
<dbReference type="Proteomes" id="UP000183442">
    <property type="component" value="Unassembled WGS sequence"/>
</dbReference>
<evidence type="ECO:0000313" key="13">
    <source>
        <dbReference type="Proteomes" id="UP000183442"/>
    </source>
</evidence>
<keyword evidence="12" id="KW-1185">Reference proteome</keyword>
<reference evidence="11" key="3">
    <citation type="submission" date="2016-10" db="EMBL/GenBank/DDBJ databases">
        <authorList>
            <person name="de Groot N.N."/>
        </authorList>
    </citation>
    <scope>NUCLEOTIDE SEQUENCE [LARGE SCALE GENOMIC DNA]</scope>
    <source>
        <strain evidence="11">DSM 16632</strain>
    </source>
</reference>
<dbReference type="AlphaFoldDB" id="A0A126R028"/>
<evidence type="ECO:0000256" key="2">
    <source>
        <dbReference type="ARBA" id="ARBA00008114"/>
    </source>
</evidence>
<dbReference type="InterPro" id="IPR050291">
    <property type="entry name" value="CDF_Transporter"/>
</dbReference>
<feature type="transmembrane region" description="Helical" evidence="7">
    <location>
        <begin position="158"/>
        <end position="177"/>
    </location>
</feature>
<dbReference type="OrthoDB" id="8907at2157"/>
<dbReference type="NCBIfam" id="TIGR01297">
    <property type="entry name" value="CDF"/>
    <property type="match status" value="1"/>
</dbReference>
<keyword evidence="6 7" id="KW-0472">Membrane</keyword>
<evidence type="ECO:0000313" key="11">
    <source>
        <dbReference type="EMBL" id="SFL65176.1"/>
    </source>
</evidence>
<keyword evidence="3" id="KW-0813">Transport</keyword>
<dbReference type="Proteomes" id="UP000066376">
    <property type="component" value="Chromosome"/>
</dbReference>
<evidence type="ECO:0000256" key="4">
    <source>
        <dbReference type="ARBA" id="ARBA00022692"/>
    </source>
</evidence>
<dbReference type="InterPro" id="IPR027470">
    <property type="entry name" value="Cation_efflux_CTD"/>
</dbReference>
<feature type="transmembrane region" description="Helical" evidence="7">
    <location>
        <begin position="40"/>
        <end position="61"/>
    </location>
</feature>
<dbReference type="PATRIC" id="fig|294671.3.peg.432"/>
<dbReference type="RefSeq" id="WP_067145837.1">
    <property type="nucleotide sequence ID" value="NZ_CP014265.1"/>
</dbReference>
<evidence type="ECO:0000256" key="6">
    <source>
        <dbReference type="ARBA" id="ARBA00023136"/>
    </source>
</evidence>
<accession>A0A126R028</accession>
<organism evidence="10 12">
    <name type="scientific">Methanobrevibacter olleyae</name>
    <dbReference type="NCBI Taxonomy" id="294671"/>
    <lineage>
        <taxon>Archaea</taxon>
        <taxon>Methanobacteriati</taxon>
        <taxon>Methanobacteriota</taxon>
        <taxon>Methanomada group</taxon>
        <taxon>Methanobacteria</taxon>
        <taxon>Methanobacteriales</taxon>
        <taxon>Methanobacteriaceae</taxon>
        <taxon>Methanobrevibacter</taxon>
    </lineage>
</organism>
<dbReference type="STRING" id="294671.YLM1_0415"/>
<evidence type="ECO:0000256" key="3">
    <source>
        <dbReference type="ARBA" id="ARBA00022448"/>
    </source>
</evidence>
<feature type="transmembrane region" description="Helical" evidence="7">
    <location>
        <begin position="81"/>
        <end position="99"/>
    </location>
</feature>
<reference evidence="10 12" key="1">
    <citation type="journal article" date="2016" name="Genome Announc.">
        <title>Draft Genome Sequence of the Rumen Methanogen Methanobrevibacter olleyae YLM1.</title>
        <authorList>
            <person name="Kelly W.J."/>
            <person name="Li D."/>
            <person name="Lambie S.C."/>
            <person name="Cox F."/>
            <person name="Attwood G.T."/>
            <person name="Altermann E."/>
            <person name="Leahy S.C."/>
        </authorList>
    </citation>
    <scope>NUCLEOTIDE SEQUENCE [LARGE SCALE GENOMIC DNA]</scope>
    <source>
        <strain evidence="10 12">YLM1</strain>
    </source>
</reference>
<proteinExistence type="inferred from homology"/>
<evidence type="ECO:0000256" key="7">
    <source>
        <dbReference type="SAM" id="Phobius"/>
    </source>
</evidence>
<protein>
    <submittedName>
        <fullName evidence="10">Cation diffusion facilitator family transporter</fullName>
    </submittedName>
</protein>
<feature type="domain" description="Cation efflux protein transmembrane" evidence="8">
    <location>
        <begin position="15"/>
        <end position="208"/>
    </location>
</feature>
<keyword evidence="4 7" id="KW-0812">Transmembrane</keyword>
<feature type="transmembrane region" description="Helical" evidence="7">
    <location>
        <begin position="12"/>
        <end position="34"/>
    </location>
</feature>
<comment type="subcellular location">
    <subcellularLocation>
        <location evidence="1">Membrane</location>
        <topology evidence="1">Multi-pass membrane protein</topology>
    </subcellularLocation>
</comment>
<dbReference type="GO" id="GO:0008324">
    <property type="term" value="F:monoatomic cation transmembrane transporter activity"/>
    <property type="evidence" value="ECO:0007669"/>
    <property type="project" value="InterPro"/>
</dbReference>
<gene>
    <name evidence="11" type="ORF">SAMN02910297_01422</name>
    <name evidence="10" type="ORF">YLM1_0415</name>
</gene>
<dbReference type="InterPro" id="IPR036837">
    <property type="entry name" value="Cation_efflux_CTD_sf"/>
</dbReference>
<dbReference type="Gene3D" id="1.20.1510.10">
    <property type="entry name" value="Cation efflux protein transmembrane domain"/>
    <property type="match status" value="1"/>
</dbReference>
<sequence length="302" mass="32798">MEREERDKLGKRAVYVGIIGNIFLTVFNIVVGIFSGSYALISEGAHTISDITTSIIAYIGFKIGSKPADEEHPLGHGRAEAISGLIIVVFLALIAYEIVKGAFDRLFFGAALTIPDPLAVVMAFIGVVTNYIMSQYIIKLGKRANSPAIIADGKHQRVDILSSLAILIGVLISQYGYPQLDSIIALMIGLLIVKTAFEVARENLDAIMGKVPSEDLVDDIIKVSNSVSQVCGTHDVRVNYFGSYATVTLHIELQPNMSLEESHKIVHLVQKKIVDEIGVVQGVTAHACPLGLKYNHSQQLDK</sequence>
<evidence type="ECO:0000256" key="5">
    <source>
        <dbReference type="ARBA" id="ARBA00022989"/>
    </source>
</evidence>
<evidence type="ECO:0000313" key="10">
    <source>
        <dbReference type="EMBL" id="AMK14975.1"/>
    </source>
</evidence>
<comment type="similarity">
    <text evidence="2">Belongs to the cation diffusion facilitator (CDF) transporter (TC 2.A.4) family.</text>
</comment>
<evidence type="ECO:0000259" key="8">
    <source>
        <dbReference type="Pfam" id="PF01545"/>
    </source>
</evidence>
<evidence type="ECO:0000259" key="9">
    <source>
        <dbReference type="Pfam" id="PF16916"/>
    </source>
</evidence>
<dbReference type="KEGG" id="mol:YLM1_0415"/>
<dbReference type="EMBL" id="CP014265">
    <property type="protein sequence ID" value="AMK14975.1"/>
    <property type="molecule type" value="Genomic_DNA"/>
</dbReference>
<name>A0A126R028_METOL</name>
<evidence type="ECO:0000256" key="1">
    <source>
        <dbReference type="ARBA" id="ARBA00004141"/>
    </source>
</evidence>
<dbReference type="Gene3D" id="3.30.70.1350">
    <property type="entry name" value="Cation efflux protein, cytoplasmic domain"/>
    <property type="match status" value="1"/>
</dbReference>
<dbReference type="InterPro" id="IPR002524">
    <property type="entry name" value="Cation_efflux"/>
</dbReference>
<dbReference type="FunFam" id="1.20.1510.10:FF:000006">
    <property type="entry name" value="Divalent cation efflux transporter"/>
    <property type="match status" value="1"/>
</dbReference>
<dbReference type="Pfam" id="PF16916">
    <property type="entry name" value="ZT_dimer"/>
    <property type="match status" value="1"/>
</dbReference>
<feature type="domain" description="Cation efflux protein cytoplasmic" evidence="9">
    <location>
        <begin position="212"/>
        <end position="289"/>
    </location>
</feature>
<dbReference type="InterPro" id="IPR058533">
    <property type="entry name" value="Cation_efflux_TM"/>
</dbReference>
<keyword evidence="5 7" id="KW-1133">Transmembrane helix</keyword>
<reference evidence="13" key="4">
    <citation type="submission" date="2016-10" db="EMBL/GenBank/DDBJ databases">
        <authorList>
            <person name="Varghese N."/>
        </authorList>
    </citation>
    <scope>NUCLEOTIDE SEQUENCE [LARGE SCALE GENOMIC DNA]</scope>
    <source>
        <strain evidence="13">DSM 16632</strain>
    </source>
</reference>
<dbReference type="PANTHER" id="PTHR43840">
    <property type="entry name" value="MITOCHONDRIAL METAL TRANSPORTER 1-RELATED"/>
    <property type="match status" value="1"/>
</dbReference>